<keyword evidence="3" id="KW-1185">Reference proteome</keyword>
<feature type="transmembrane region" description="Helical" evidence="1">
    <location>
        <begin position="6"/>
        <end position="25"/>
    </location>
</feature>
<sequence length="36" mass="4153">MNDFMIFVAPFLTVIMSIIIAFILAPMDKAIREDKH</sequence>
<dbReference type="Pfam" id="PF22282">
    <property type="entry name" value="CydS"/>
    <property type="match status" value="1"/>
</dbReference>
<keyword evidence="1" id="KW-1133">Transmembrane helix</keyword>
<evidence type="ECO:0000313" key="2">
    <source>
        <dbReference type="EMBL" id="SOC40495.1"/>
    </source>
</evidence>
<name>A0A285UEZ2_9BACL</name>
<keyword evidence="1" id="KW-0472">Membrane</keyword>
<reference evidence="3" key="1">
    <citation type="submission" date="2017-08" db="EMBL/GenBank/DDBJ databases">
        <authorList>
            <person name="Varghese N."/>
            <person name="Submissions S."/>
        </authorList>
    </citation>
    <scope>NUCLEOTIDE SEQUENCE [LARGE SCALE GENOMIC DNA]</scope>
    <source>
        <strain evidence="3">JC23</strain>
    </source>
</reference>
<dbReference type="RefSeq" id="WP_408057140.1">
    <property type="nucleotide sequence ID" value="NZ_OBQC01000008.1"/>
</dbReference>
<evidence type="ECO:0000256" key="1">
    <source>
        <dbReference type="SAM" id="Phobius"/>
    </source>
</evidence>
<protein>
    <submittedName>
        <fullName evidence="2">Uncharacterized protein</fullName>
    </submittedName>
</protein>
<dbReference type="InterPro" id="IPR054381">
    <property type="entry name" value="CydS"/>
</dbReference>
<proteinExistence type="predicted"/>
<dbReference type="Proteomes" id="UP000219252">
    <property type="component" value="Unassembled WGS sequence"/>
</dbReference>
<dbReference type="EMBL" id="OBQC01000008">
    <property type="protein sequence ID" value="SOC40495.1"/>
    <property type="molecule type" value="Genomic_DNA"/>
</dbReference>
<organism evidence="2 3">
    <name type="scientific">Ureibacillus acetophenoni</name>
    <dbReference type="NCBI Taxonomy" id="614649"/>
    <lineage>
        <taxon>Bacteria</taxon>
        <taxon>Bacillati</taxon>
        <taxon>Bacillota</taxon>
        <taxon>Bacilli</taxon>
        <taxon>Bacillales</taxon>
        <taxon>Caryophanaceae</taxon>
        <taxon>Ureibacillus</taxon>
    </lineage>
</organism>
<accession>A0A285UEZ2</accession>
<keyword evidence="1" id="KW-0812">Transmembrane</keyword>
<evidence type="ECO:0000313" key="3">
    <source>
        <dbReference type="Proteomes" id="UP000219252"/>
    </source>
</evidence>
<gene>
    <name evidence="2" type="ORF">SAMN05877842_10836</name>
</gene>
<dbReference type="AlphaFoldDB" id="A0A285UEZ2"/>